<feature type="compositionally biased region" description="Low complexity" evidence="1">
    <location>
        <begin position="14"/>
        <end position="24"/>
    </location>
</feature>
<feature type="transmembrane region" description="Helical" evidence="2">
    <location>
        <begin position="101"/>
        <end position="124"/>
    </location>
</feature>
<keyword evidence="4" id="KW-1185">Reference proteome</keyword>
<feature type="transmembrane region" description="Helical" evidence="2">
    <location>
        <begin position="68"/>
        <end position="89"/>
    </location>
</feature>
<comment type="caution">
    <text evidence="3">The sequence shown here is derived from an EMBL/GenBank/DDBJ whole genome shotgun (WGS) entry which is preliminary data.</text>
</comment>
<reference evidence="3 4" key="1">
    <citation type="submission" date="2019-10" db="EMBL/GenBank/DDBJ databases">
        <title>Nonomuraea sp. nov., isolated from Phyllanthus amarus.</title>
        <authorList>
            <person name="Klykleung N."/>
            <person name="Tanasupawat S."/>
        </authorList>
    </citation>
    <scope>NUCLEOTIDE SEQUENCE [LARGE SCALE GENOMIC DNA]</scope>
    <source>
        <strain evidence="3 4">CR1-09</strain>
    </source>
</reference>
<feature type="compositionally biased region" description="Low complexity" evidence="1">
    <location>
        <begin position="197"/>
        <end position="207"/>
    </location>
</feature>
<evidence type="ECO:0000313" key="3">
    <source>
        <dbReference type="EMBL" id="KAB8187638.1"/>
    </source>
</evidence>
<keyword evidence="2" id="KW-0472">Membrane</keyword>
<dbReference type="RefSeq" id="WP_139572086.1">
    <property type="nucleotide sequence ID" value="NZ_VDMA02000001.1"/>
</dbReference>
<name>A0A5N6C4J1_9ACTN</name>
<evidence type="ECO:0000313" key="4">
    <source>
        <dbReference type="Proteomes" id="UP000313066"/>
    </source>
</evidence>
<evidence type="ECO:0000256" key="2">
    <source>
        <dbReference type="SAM" id="Phobius"/>
    </source>
</evidence>
<dbReference type="AlphaFoldDB" id="A0A5N6C4J1"/>
<dbReference type="EMBL" id="VDMA02000001">
    <property type="protein sequence ID" value="KAB8187638.1"/>
    <property type="molecule type" value="Genomic_DNA"/>
</dbReference>
<organism evidence="3 4">
    <name type="scientific">Microbispora catharanthi</name>
    <dbReference type="NCBI Taxonomy" id="1712871"/>
    <lineage>
        <taxon>Bacteria</taxon>
        <taxon>Bacillati</taxon>
        <taxon>Actinomycetota</taxon>
        <taxon>Actinomycetes</taxon>
        <taxon>Streptosporangiales</taxon>
        <taxon>Streptosporangiaceae</taxon>
        <taxon>Microbispora</taxon>
    </lineage>
</organism>
<gene>
    <name evidence="3" type="ORF">FH610_000185</name>
</gene>
<feature type="region of interest" description="Disordered" evidence="1">
    <location>
        <begin position="1"/>
        <end position="24"/>
    </location>
</feature>
<feature type="compositionally biased region" description="Basic and acidic residues" evidence="1">
    <location>
        <begin position="208"/>
        <end position="221"/>
    </location>
</feature>
<feature type="transmembrane region" description="Helical" evidence="2">
    <location>
        <begin position="161"/>
        <end position="181"/>
    </location>
</feature>
<feature type="region of interest" description="Disordered" evidence="1">
    <location>
        <begin position="188"/>
        <end position="221"/>
    </location>
</feature>
<keyword evidence="2" id="KW-1133">Transmembrane helix</keyword>
<evidence type="ECO:0000256" key="1">
    <source>
        <dbReference type="SAM" id="MobiDB-lite"/>
    </source>
</evidence>
<feature type="transmembrane region" description="Helical" evidence="2">
    <location>
        <begin position="38"/>
        <end position="56"/>
    </location>
</feature>
<dbReference type="Proteomes" id="UP000313066">
    <property type="component" value="Unassembled WGS sequence"/>
</dbReference>
<keyword evidence="2" id="KW-0812">Transmembrane</keyword>
<feature type="transmembrane region" description="Helical" evidence="2">
    <location>
        <begin position="136"/>
        <end position="155"/>
    </location>
</feature>
<proteinExistence type="predicted"/>
<sequence>MISGGSGTPPCRLSTDTGATSRSAGSAAVSAGGTLGRIADLGGLAFQIGLFGLLTVQSRTGATGTSRTSVIMLRIEAVLLALASVWSLLHAILPEAAGDGVLLGVLDLFWPLSMFGMFVISVKLLPARRWRGVLRWWPLVAESWAVVTVPAYVLLGGGAPRWVGGGHLFVGYTMLGLLLALRPEDVLPEGEAGGSGPLDPDGGFDPGSADRSRWGRERNPC</sequence>
<accession>A0A5N6C4J1</accession>
<protein>
    <submittedName>
        <fullName evidence="3">Uncharacterized protein</fullName>
    </submittedName>
</protein>